<gene>
    <name evidence="2" type="ORF">JCGZ_18196</name>
</gene>
<sequence length="69" mass="7476">MAGGTLEARRECSPAPKNRGGTQVLRVAIAAPWFAAPAGTEGERVRAMPSLRPPRVARKPRRRLRCGPD</sequence>
<dbReference type="AlphaFoldDB" id="A0A067K551"/>
<evidence type="ECO:0000313" key="2">
    <source>
        <dbReference type="EMBL" id="KDP30163.1"/>
    </source>
</evidence>
<name>A0A067K551_JATCU</name>
<dbReference type="EMBL" id="KK914702">
    <property type="protein sequence ID" value="KDP30163.1"/>
    <property type="molecule type" value="Genomic_DNA"/>
</dbReference>
<feature type="region of interest" description="Disordered" evidence="1">
    <location>
        <begin position="1"/>
        <end position="21"/>
    </location>
</feature>
<feature type="region of interest" description="Disordered" evidence="1">
    <location>
        <begin position="39"/>
        <end position="69"/>
    </location>
</feature>
<proteinExistence type="predicted"/>
<protein>
    <submittedName>
        <fullName evidence="2">Uncharacterized protein</fullName>
    </submittedName>
</protein>
<evidence type="ECO:0000256" key="1">
    <source>
        <dbReference type="SAM" id="MobiDB-lite"/>
    </source>
</evidence>
<feature type="compositionally biased region" description="Basic residues" evidence="1">
    <location>
        <begin position="55"/>
        <end position="69"/>
    </location>
</feature>
<accession>A0A067K551</accession>
<evidence type="ECO:0000313" key="3">
    <source>
        <dbReference type="Proteomes" id="UP000027138"/>
    </source>
</evidence>
<dbReference type="Proteomes" id="UP000027138">
    <property type="component" value="Unassembled WGS sequence"/>
</dbReference>
<reference evidence="2 3" key="1">
    <citation type="journal article" date="2014" name="PLoS ONE">
        <title>Global Analysis of Gene Expression Profiles in Physic Nut (Jatropha curcas L.) Seedlings Exposed to Salt Stress.</title>
        <authorList>
            <person name="Zhang L."/>
            <person name="Zhang C."/>
            <person name="Wu P."/>
            <person name="Chen Y."/>
            <person name="Li M."/>
            <person name="Jiang H."/>
            <person name="Wu G."/>
        </authorList>
    </citation>
    <scope>NUCLEOTIDE SEQUENCE [LARGE SCALE GENOMIC DNA]</scope>
    <source>
        <strain evidence="3">cv. GZQX0401</strain>
        <tissue evidence="2">Young leaves</tissue>
    </source>
</reference>
<keyword evidence="3" id="KW-1185">Reference proteome</keyword>
<organism evidence="2 3">
    <name type="scientific">Jatropha curcas</name>
    <name type="common">Barbados nut</name>
    <dbReference type="NCBI Taxonomy" id="180498"/>
    <lineage>
        <taxon>Eukaryota</taxon>
        <taxon>Viridiplantae</taxon>
        <taxon>Streptophyta</taxon>
        <taxon>Embryophyta</taxon>
        <taxon>Tracheophyta</taxon>
        <taxon>Spermatophyta</taxon>
        <taxon>Magnoliopsida</taxon>
        <taxon>eudicotyledons</taxon>
        <taxon>Gunneridae</taxon>
        <taxon>Pentapetalae</taxon>
        <taxon>rosids</taxon>
        <taxon>fabids</taxon>
        <taxon>Malpighiales</taxon>
        <taxon>Euphorbiaceae</taxon>
        <taxon>Crotonoideae</taxon>
        <taxon>Jatropheae</taxon>
        <taxon>Jatropha</taxon>
    </lineage>
</organism>